<evidence type="ECO:0000313" key="2">
    <source>
        <dbReference type="Proteomes" id="UP001153076"/>
    </source>
</evidence>
<proteinExistence type="predicted"/>
<sequence>MSAERGRINDTDPQNVLFIHLSDGPGSLNVGEKLNRAGNYIAQRCSIEIGLSTKYKLVFLLGIFAKPADDLDLPSINSLKICTHLNKMAVPGNEEKCGVCGNKGHSKEKCWLVIGYPSWHPRSKKFPQKKTMATAHTQSDHSQGEANFGLTPQQIPQLLNLIPQQHKIQHSLSENDDELEQSFAGTVFFTCSSFNSCGWIIDTGVTDHIALNFEDLQGV</sequence>
<comment type="caution">
    <text evidence="1">The sequence shown here is derived from an EMBL/GenBank/DDBJ whole genome shotgun (WGS) entry which is preliminary data.</text>
</comment>
<name>A0A9Q1JNQ4_9CARY</name>
<dbReference type="PANTHER" id="PTHR34222:SF97">
    <property type="entry name" value="CATALYTIC REGION, PUTATIVE-RELATED"/>
    <property type="match status" value="1"/>
</dbReference>
<dbReference type="Proteomes" id="UP001153076">
    <property type="component" value="Unassembled WGS sequence"/>
</dbReference>
<keyword evidence="2" id="KW-1185">Reference proteome</keyword>
<reference evidence="1" key="1">
    <citation type="submission" date="2022-04" db="EMBL/GenBank/DDBJ databases">
        <title>Carnegiea gigantea Genome sequencing and assembly v2.</title>
        <authorList>
            <person name="Copetti D."/>
            <person name="Sanderson M.J."/>
            <person name="Burquez A."/>
            <person name="Wojciechowski M.F."/>
        </authorList>
    </citation>
    <scope>NUCLEOTIDE SEQUENCE</scope>
    <source>
        <strain evidence="1">SGP5-SGP5p</strain>
        <tissue evidence="1">Aerial part</tissue>
    </source>
</reference>
<dbReference type="PANTHER" id="PTHR34222">
    <property type="entry name" value="GAG_PRE-INTEGRS DOMAIN-CONTAINING PROTEIN"/>
    <property type="match status" value="1"/>
</dbReference>
<accession>A0A9Q1JNQ4</accession>
<gene>
    <name evidence="1" type="ORF">Cgig2_030249</name>
</gene>
<evidence type="ECO:0008006" key="3">
    <source>
        <dbReference type="Google" id="ProtNLM"/>
    </source>
</evidence>
<dbReference type="OrthoDB" id="1751090at2759"/>
<dbReference type="AlphaFoldDB" id="A0A9Q1JNQ4"/>
<dbReference type="EMBL" id="JAKOGI010001002">
    <property type="protein sequence ID" value="KAJ8428466.1"/>
    <property type="molecule type" value="Genomic_DNA"/>
</dbReference>
<evidence type="ECO:0000313" key="1">
    <source>
        <dbReference type="EMBL" id="KAJ8428466.1"/>
    </source>
</evidence>
<protein>
    <recommendedName>
        <fullName evidence="3">CCHC-type domain-containing protein</fullName>
    </recommendedName>
</protein>
<organism evidence="1 2">
    <name type="scientific">Carnegiea gigantea</name>
    <dbReference type="NCBI Taxonomy" id="171969"/>
    <lineage>
        <taxon>Eukaryota</taxon>
        <taxon>Viridiplantae</taxon>
        <taxon>Streptophyta</taxon>
        <taxon>Embryophyta</taxon>
        <taxon>Tracheophyta</taxon>
        <taxon>Spermatophyta</taxon>
        <taxon>Magnoliopsida</taxon>
        <taxon>eudicotyledons</taxon>
        <taxon>Gunneridae</taxon>
        <taxon>Pentapetalae</taxon>
        <taxon>Caryophyllales</taxon>
        <taxon>Cactineae</taxon>
        <taxon>Cactaceae</taxon>
        <taxon>Cactoideae</taxon>
        <taxon>Echinocereeae</taxon>
        <taxon>Carnegiea</taxon>
    </lineage>
</organism>